<dbReference type="Gene3D" id="3.30.40.10">
    <property type="entry name" value="Zinc/RING finger domain, C3HC4 (zinc finger)"/>
    <property type="match status" value="1"/>
</dbReference>
<dbReference type="GO" id="GO:0061665">
    <property type="term" value="F:SUMO ligase activity"/>
    <property type="evidence" value="ECO:0007669"/>
    <property type="project" value="TreeGrafter"/>
</dbReference>
<feature type="compositionally biased region" description="Polar residues" evidence="5">
    <location>
        <begin position="159"/>
        <end position="185"/>
    </location>
</feature>
<evidence type="ECO:0000256" key="3">
    <source>
        <dbReference type="ARBA" id="ARBA00022833"/>
    </source>
</evidence>
<name>A0A084AXG2_STACB</name>
<feature type="region of interest" description="Disordered" evidence="5">
    <location>
        <begin position="488"/>
        <end position="520"/>
    </location>
</feature>
<feature type="compositionally biased region" description="Polar residues" evidence="5">
    <location>
        <begin position="133"/>
        <end position="149"/>
    </location>
</feature>
<evidence type="ECO:0000256" key="5">
    <source>
        <dbReference type="SAM" id="MobiDB-lite"/>
    </source>
</evidence>
<feature type="compositionally biased region" description="Polar residues" evidence="5">
    <location>
        <begin position="57"/>
        <end position="78"/>
    </location>
</feature>
<evidence type="ECO:0000256" key="1">
    <source>
        <dbReference type="ARBA" id="ARBA00022723"/>
    </source>
</evidence>
<dbReference type="PANTHER" id="PTHR10782">
    <property type="entry name" value="ZINC FINGER MIZ DOMAIN-CONTAINING PROTEIN"/>
    <property type="match status" value="1"/>
</dbReference>
<dbReference type="GO" id="GO:0000785">
    <property type="term" value="C:chromatin"/>
    <property type="evidence" value="ECO:0007669"/>
    <property type="project" value="TreeGrafter"/>
</dbReference>
<feature type="compositionally biased region" description="Polar residues" evidence="5">
    <location>
        <begin position="488"/>
        <end position="516"/>
    </location>
</feature>
<dbReference type="InterPro" id="IPR013083">
    <property type="entry name" value="Znf_RING/FYVE/PHD"/>
</dbReference>
<protein>
    <recommendedName>
        <fullName evidence="6">SP-RING-type domain-containing protein</fullName>
    </recommendedName>
</protein>
<dbReference type="GO" id="GO:0008270">
    <property type="term" value="F:zinc ion binding"/>
    <property type="evidence" value="ECO:0007669"/>
    <property type="project" value="UniProtKB-KW"/>
</dbReference>
<dbReference type="HOGENOM" id="CLU_004153_1_0_1"/>
<feature type="region of interest" description="Disordered" evidence="5">
    <location>
        <begin position="1"/>
        <end position="87"/>
    </location>
</feature>
<feature type="region of interest" description="Disordered" evidence="5">
    <location>
        <begin position="211"/>
        <end position="235"/>
    </location>
</feature>
<dbReference type="InterPro" id="IPR004181">
    <property type="entry name" value="Znf_MIZ"/>
</dbReference>
<keyword evidence="8" id="KW-1185">Reference proteome</keyword>
<keyword evidence="2 4" id="KW-0863">Zinc-finger</keyword>
<evidence type="ECO:0000256" key="2">
    <source>
        <dbReference type="ARBA" id="ARBA00022771"/>
    </source>
</evidence>
<reference evidence="7 8" key="1">
    <citation type="journal article" date="2014" name="BMC Genomics">
        <title>Comparative genome sequencing reveals chemotype-specific gene clusters in the toxigenic black mold Stachybotrys.</title>
        <authorList>
            <person name="Semeiks J."/>
            <person name="Borek D."/>
            <person name="Otwinowski Z."/>
            <person name="Grishin N.V."/>
        </authorList>
    </citation>
    <scope>NUCLEOTIDE SEQUENCE [LARGE SCALE GENOMIC DNA]</scope>
    <source>
        <strain evidence="8">CBS 109288 / IBT 7711</strain>
    </source>
</reference>
<evidence type="ECO:0000313" key="7">
    <source>
        <dbReference type="EMBL" id="KEY69991.1"/>
    </source>
</evidence>
<dbReference type="Proteomes" id="UP000028045">
    <property type="component" value="Unassembled WGS sequence"/>
</dbReference>
<gene>
    <name evidence="7" type="ORF">S7711_04009</name>
</gene>
<evidence type="ECO:0000259" key="6">
    <source>
        <dbReference type="PROSITE" id="PS51044"/>
    </source>
</evidence>
<keyword evidence="1" id="KW-0479">Metal-binding</keyword>
<dbReference type="GO" id="GO:0016925">
    <property type="term" value="P:protein sumoylation"/>
    <property type="evidence" value="ECO:0007669"/>
    <property type="project" value="TreeGrafter"/>
</dbReference>
<dbReference type="EMBL" id="KL648500">
    <property type="protein sequence ID" value="KEY69991.1"/>
    <property type="molecule type" value="Genomic_DNA"/>
</dbReference>
<feature type="region of interest" description="Disordered" evidence="5">
    <location>
        <begin position="133"/>
        <end position="193"/>
    </location>
</feature>
<accession>A0A084AXG2</accession>
<dbReference type="AlphaFoldDB" id="A0A084AXG2"/>
<feature type="region of interest" description="Disordered" evidence="5">
    <location>
        <begin position="1037"/>
        <end position="1059"/>
    </location>
</feature>
<feature type="domain" description="SP-RING-type" evidence="6">
    <location>
        <begin position="909"/>
        <end position="1012"/>
    </location>
</feature>
<evidence type="ECO:0000256" key="4">
    <source>
        <dbReference type="PROSITE-ProRule" id="PRU00452"/>
    </source>
</evidence>
<dbReference type="OrthoDB" id="27975at2759"/>
<proteinExistence type="predicted"/>
<organism evidence="7 8">
    <name type="scientific">Stachybotrys chartarum (strain CBS 109288 / IBT 7711)</name>
    <name type="common">Toxic black mold</name>
    <name type="synonym">Stilbospora chartarum</name>
    <dbReference type="NCBI Taxonomy" id="1280523"/>
    <lineage>
        <taxon>Eukaryota</taxon>
        <taxon>Fungi</taxon>
        <taxon>Dikarya</taxon>
        <taxon>Ascomycota</taxon>
        <taxon>Pezizomycotina</taxon>
        <taxon>Sordariomycetes</taxon>
        <taxon>Hypocreomycetidae</taxon>
        <taxon>Hypocreales</taxon>
        <taxon>Stachybotryaceae</taxon>
        <taxon>Stachybotrys</taxon>
    </lineage>
</organism>
<sequence length="1059" mass="117401">MPPVSKHTARTDASSNDEQVATSNQTLNYFLGGARPAWLPEHPSTASRRPLIRKLSSKVSRTGSSTVPDTTTGSSVDTSLPKPAGSASAAALSQQLWRSDCRQSRDIAVKFSAVPTSGSTGNRAASLPVTISGTIPSTQAHNGTSQAGPSPSMILRPTASISISDRRSPQTAATSPETESVQTDAPQPLLGSVDKSTPAIMQEFPELMTGLGGSQALRSPVSSVEGSGPGTTSTQARRINEADVQDKLSRSGHPYETLEVRSDSDSDLAKQTWVQELDAHIARINVESLHQDIEWPCYSTLRQACAFSDTFFVVLHRQLCLWTFNALDLYAKHDVSRETLELAFNLLNTIMRQDVRVSMPHIRWFSQFPTSMDIHACVAFNPAKRFLGTLASAGYDLVHRVIQRNYPLMAWEIRELLKCDSPTLRPMLFTFYRRIIHITDNNISTSFHYLFKQDWENEEFMVRSKCDRSYKTDSRNRTCSRYMSLMMQSQRSGNTNKGSNTLSPPITEHSPVQASRPSAPRTLTAAHLTAPTAYMPNLVPAPTRPNGGQPGQPTGFQPTQDLAIPQVNLLLIRDGRVSVPSHGSPPPANMYQQVSQPYQLSPHAASYMHRRAMQNGLSSQSAHPRNWPDGASVGPCQRGGLANQLSLAAPSSSMSTAASVVAPNVTQVQSPTAPRYIQSDVQRGHNHPDNELPLGAHEWTSVQASLHLSGLRSPTRIPATLKAARSYQFLRDFATKPTLMVTETGPRMLQFSVTAQEIAMKNRALDARQGGLPINRFFDGSRRYRLRLCKSTNDGTDIAIEDWSILPTVWPENIFILFNGQACFPLRKLHFRHDLPIELTDGVQTGMNEIKVSFPRLDGGVAPDTTYHMAVEIIETWYHDSVKAMVDEAAHVTIEDTMRNVRARLKPPEEDDIIVMSDSLAVSVADPFTSSRCIIPVRGRQCRHLECFCLETWLQTRTRKTRMVNSRVEIVNNEAEPCMVDVWKCPLCGLDARPPSLRVDDLFVMVGERLVKNRSLLVKKVLIREDGSWTPVVENEMEDMGDEPSTKEIWLNDSEYGEK</sequence>
<feature type="compositionally biased region" description="Low complexity" evidence="5">
    <location>
        <begin position="219"/>
        <end position="234"/>
    </location>
</feature>
<evidence type="ECO:0000313" key="8">
    <source>
        <dbReference type="Proteomes" id="UP000028045"/>
    </source>
</evidence>
<dbReference type="PANTHER" id="PTHR10782:SF4">
    <property type="entry name" value="TONALLI, ISOFORM E"/>
    <property type="match status" value="1"/>
</dbReference>
<keyword evidence="3" id="KW-0862">Zinc</keyword>
<dbReference type="PROSITE" id="PS51044">
    <property type="entry name" value="ZF_SP_RING"/>
    <property type="match status" value="1"/>
</dbReference>
<feature type="compositionally biased region" description="Polar residues" evidence="5">
    <location>
        <begin position="11"/>
        <end position="28"/>
    </location>
</feature>